<evidence type="ECO:0000256" key="2">
    <source>
        <dbReference type="ARBA" id="ARBA00022723"/>
    </source>
</evidence>
<dbReference type="Pfam" id="PF16188">
    <property type="entry name" value="Peptidase_M24_C"/>
    <property type="match status" value="1"/>
</dbReference>
<dbReference type="GO" id="GO:0046872">
    <property type="term" value="F:metal ion binding"/>
    <property type="evidence" value="ECO:0007669"/>
    <property type="project" value="UniProtKB-KW"/>
</dbReference>
<keyword evidence="2" id="KW-0479">Metal-binding</keyword>
<evidence type="ECO:0000313" key="9">
    <source>
        <dbReference type="Proteomes" id="UP000663879"/>
    </source>
</evidence>
<dbReference type="PANTHER" id="PTHR43763:SF6">
    <property type="entry name" value="XAA-PRO AMINOPEPTIDASE 1"/>
    <property type="match status" value="1"/>
</dbReference>
<gene>
    <name evidence="8" type="ORF">OXX778_LOCUS5573</name>
</gene>
<dbReference type="InterPro" id="IPR000994">
    <property type="entry name" value="Pept_M24"/>
</dbReference>
<dbReference type="SUPFAM" id="SSF53092">
    <property type="entry name" value="Creatinase/prolidase N-terminal domain"/>
    <property type="match status" value="1"/>
</dbReference>
<accession>A0A813RPA9</accession>
<dbReference type="EMBL" id="CAJNOC010000615">
    <property type="protein sequence ID" value="CAF0783175.1"/>
    <property type="molecule type" value="Genomic_DNA"/>
</dbReference>
<dbReference type="InterPro" id="IPR050422">
    <property type="entry name" value="X-Pro_aminopeptidase_P"/>
</dbReference>
<evidence type="ECO:0000259" key="6">
    <source>
        <dbReference type="Pfam" id="PF01321"/>
    </source>
</evidence>
<protein>
    <recommendedName>
        <fullName evidence="10">Xaa-Pro aminopeptidase 1</fullName>
    </recommendedName>
</protein>
<dbReference type="InterPro" id="IPR033740">
    <property type="entry name" value="Pept_M24B"/>
</dbReference>
<feature type="domain" description="Creatinase N-terminal" evidence="6">
    <location>
        <begin position="29"/>
        <end position="156"/>
    </location>
</feature>
<dbReference type="Gene3D" id="3.40.350.10">
    <property type="entry name" value="Creatinase/prolidase N-terminal domain"/>
    <property type="match status" value="2"/>
</dbReference>
<dbReference type="GO" id="GO:0070006">
    <property type="term" value="F:metalloaminopeptidase activity"/>
    <property type="evidence" value="ECO:0007669"/>
    <property type="project" value="InterPro"/>
</dbReference>
<proteinExistence type="inferred from homology"/>
<keyword evidence="3" id="KW-0378">Hydrolase</keyword>
<dbReference type="Pfam" id="PF16189">
    <property type="entry name" value="Creatinase_N_2"/>
    <property type="match status" value="1"/>
</dbReference>
<dbReference type="AlphaFoldDB" id="A0A813RPA9"/>
<organism evidence="8 9">
    <name type="scientific">Brachionus calyciflorus</name>
    <dbReference type="NCBI Taxonomy" id="104777"/>
    <lineage>
        <taxon>Eukaryota</taxon>
        <taxon>Metazoa</taxon>
        <taxon>Spiralia</taxon>
        <taxon>Gnathifera</taxon>
        <taxon>Rotifera</taxon>
        <taxon>Eurotatoria</taxon>
        <taxon>Monogononta</taxon>
        <taxon>Pseudotrocha</taxon>
        <taxon>Ploima</taxon>
        <taxon>Brachionidae</taxon>
        <taxon>Brachionus</taxon>
    </lineage>
</organism>
<evidence type="ECO:0000259" key="5">
    <source>
        <dbReference type="Pfam" id="PF00557"/>
    </source>
</evidence>
<comment type="caution">
    <text evidence="8">The sequence shown here is derived from an EMBL/GenBank/DDBJ whole genome shotgun (WGS) entry which is preliminary data.</text>
</comment>
<evidence type="ECO:0000259" key="7">
    <source>
        <dbReference type="Pfam" id="PF16188"/>
    </source>
</evidence>
<dbReference type="Pfam" id="PF01321">
    <property type="entry name" value="Creatinase_N"/>
    <property type="match status" value="1"/>
</dbReference>
<name>A0A813RPA9_9BILA</name>
<evidence type="ECO:0000256" key="1">
    <source>
        <dbReference type="ARBA" id="ARBA00008766"/>
    </source>
</evidence>
<dbReference type="CDD" id="cd01085">
    <property type="entry name" value="APP"/>
    <property type="match status" value="1"/>
</dbReference>
<keyword evidence="9" id="KW-1185">Reference proteome</keyword>
<dbReference type="InterPro" id="IPR029149">
    <property type="entry name" value="Creatin/AminoP/Spt16_N"/>
</dbReference>
<dbReference type="Pfam" id="PF00557">
    <property type="entry name" value="Peptidase_M24"/>
    <property type="match status" value="1"/>
</dbReference>
<dbReference type="FunFam" id="3.90.230.10:FF:000009">
    <property type="entry name" value="xaa-Pro aminopeptidase 2"/>
    <property type="match status" value="1"/>
</dbReference>
<feature type="domain" description="Peptidase M24 C-terminal" evidence="7">
    <location>
        <begin position="562"/>
        <end position="624"/>
    </location>
</feature>
<evidence type="ECO:0000313" key="8">
    <source>
        <dbReference type="EMBL" id="CAF0783175.1"/>
    </source>
</evidence>
<reference evidence="8" key="1">
    <citation type="submission" date="2021-02" db="EMBL/GenBank/DDBJ databases">
        <authorList>
            <person name="Nowell W R."/>
        </authorList>
    </citation>
    <scope>NUCLEOTIDE SEQUENCE</scope>
    <source>
        <strain evidence="8">Ploen Becks lab</strain>
    </source>
</reference>
<comment type="similarity">
    <text evidence="1">Belongs to the peptidase M24B family.</text>
</comment>
<sequence>MKIFNVPILLIVGIWISVAKCQSTTKEKLNKLRNLMRQEGYSACVIPRDDEHLSEYVAAYDKRRAWLSDFTGSAGTAVVTLDEAALWTDSRYYLQAENQLDPIWILMKASEPDTLKIETWLRSKLSADAKVAMNARFSSVSTWQNMENELKKSDISLVSPDRDLIDLIWTEGRPQKPNTDIYIHNITFTGLTWKQKVDQVKEKIKDSSADYFVVTALDETAWLFNLRASDLPNNPMFFSYAIISGNNEPHRLYINPGRINTNLQEYLDGVVMRNYTDILDDIRTDSLKGYKIWVAPQSSYAIYSSVSDKNVMINKASPIRSLKARKNDVELKNLRKCHIRDSVARIRHMYWLENELEKGTVITEKTSAAKLEEIQKEDPYFVMKSFNSISAVGKNAAIVHYSTEEGEDSILTKDKIYLLDAGGNYLDCTSDITRTHFYGTVPSAIKDAYTRVLQGSINLASIVFPPGVYGRELDVEARSALWKVGLDYGHGTGHGIGYFLSVHENPPTTSYSSRSAYDETFVPGMIQSDEPGYYEDGYYGIRLETDIVTVEAKTEFNFRGRQYLTFESLNFVPFEKNLINKCLLTNDQVDWLNLYNKQTRDHVLPRLEKFPEVREYLLMKTEPFQYSHAYKDCSSYIIQKNGSLLLKHFGNSILVLMMILSLFFRF</sequence>
<evidence type="ECO:0000256" key="3">
    <source>
        <dbReference type="ARBA" id="ARBA00022801"/>
    </source>
</evidence>
<evidence type="ECO:0000256" key="4">
    <source>
        <dbReference type="SAM" id="SignalP"/>
    </source>
</evidence>
<feature type="signal peptide" evidence="4">
    <location>
        <begin position="1"/>
        <end position="21"/>
    </location>
</feature>
<dbReference type="Proteomes" id="UP000663879">
    <property type="component" value="Unassembled WGS sequence"/>
</dbReference>
<evidence type="ECO:0008006" key="10">
    <source>
        <dbReference type="Google" id="ProtNLM"/>
    </source>
</evidence>
<dbReference type="InterPro" id="IPR036005">
    <property type="entry name" value="Creatinase/aminopeptidase-like"/>
</dbReference>
<feature type="chain" id="PRO_5032607048" description="Xaa-Pro aminopeptidase 1" evidence="4">
    <location>
        <begin position="22"/>
        <end position="666"/>
    </location>
</feature>
<dbReference type="Gene3D" id="3.90.230.10">
    <property type="entry name" value="Creatinase/methionine aminopeptidase superfamily"/>
    <property type="match status" value="1"/>
</dbReference>
<dbReference type="InterPro" id="IPR032416">
    <property type="entry name" value="Peptidase_M24_C"/>
</dbReference>
<dbReference type="SUPFAM" id="SSF55920">
    <property type="entry name" value="Creatinase/aminopeptidase"/>
    <property type="match status" value="1"/>
</dbReference>
<dbReference type="OrthoDB" id="9995434at2759"/>
<dbReference type="GO" id="GO:0005737">
    <property type="term" value="C:cytoplasm"/>
    <property type="evidence" value="ECO:0007669"/>
    <property type="project" value="UniProtKB-ARBA"/>
</dbReference>
<dbReference type="InterPro" id="IPR000587">
    <property type="entry name" value="Creatinase_N"/>
</dbReference>
<feature type="domain" description="Peptidase M24" evidence="5">
    <location>
        <begin position="333"/>
        <end position="549"/>
    </location>
</feature>
<dbReference type="PANTHER" id="PTHR43763">
    <property type="entry name" value="XAA-PRO AMINOPEPTIDASE 1"/>
    <property type="match status" value="1"/>
</dbReference>
<dbReference type="FunFam" id="3.40.350.10:FF:000003">
    <property type="entry name" value="Xaa-pro aminopeptidase P"/>
    <property type="match status" value="1"/>
</dbReference>
<keyword evidence="4" id="KW-0732">Signal</keyword>